<organism evidence="1 2">
    <name type="scientific">Auriscalpium vulgare</name>
    <dbReference type="NCBI Taxonomy" id="40419"/>
    <lineage>
        <taxon>Eukaryota</taxon>
        <taxon>Fungi</taxon>
        <taxon>Dikarya</taxon>
        <taxon>Basidiomycota</taxon>
        <taxon>Agaricomycotina</taxon>
        <taxon>Agaricomycetes</taxon>
        <taxon>Russulales</taxon>
        <taxon>Auriscalpiaceae</taxon>
        <taxon>Auriscalpium</taxon>
    </lineage>
</organism>
<proteinExistence type="predicted"/>
<reference evidence="1" key="2">
    <citation type="journal article" date="2022" name="New Phytol.">
        <title>Evolutionary transition to the ectomycorrhizal habit in the genomes of a hyperdiverse lineage of mushroom-forming fungi.</title>
        <authorList>
            <person name="Looney B."/>
            <person name="Miyauchi S."/>
            <person name="Morin E."/>
            <person name="Drula E."/>
            <person name="Courty P.E."/>
            <person name="Kohler A."/>
            <person name="Kuo A."/>
            <person name="LaButti K."/>
            <person name="Pangilinan J."/>
            <person name="Lipzen A."/>
            <person name="Riley R."/>
            <person name="Andreopoulos W."/>
            <person name="He G."/>
            <person name="Johnson J."/>
            <person name="Nolan M."/>
            <person name="Tritt A."/>
            <person name="Barry K.W."/>
            <person name="Grigoriev I.V."/>
            <person name="Nagy L.G."/>
            <person name="Hibbett D."/>
            <person name="Henrissat B."/>
            <person name="Matheny P.B."/>
            <person name="Labbe J."/>
            <person name="Martin F.M."/>
        </authorList>
    </citation>
    <scope>NUCLEOTIDE SEQUENCE</scope>
    <source>
        <strain evidence="1">FP105234-sp</strain>
    </source>
</reference>
<reference evidence="1" key="1">
    <citation type="submission" date="2021-02" db="EMBL/GenBank/DDBJ databases">
        <authorList>
            <consortium name="DOE Joint Genome Institute"/>
            <person name="Ahrendt S."/>
            <person name="Looney B.P."/>
            <person name="Miyauchi S."/>
            <person name="Morin E."/>
            <person name="Drula E."/>
            <person name="Courty P.E."/>
            <person name="Chicoki N."/>
            <person name="Fauchery L."/>
            <person name="Kohler A."/>
            <person name="Kuo A."/>
            <person name="Labutti K."/>
            <person name="Pangilinan J."/>
            <person name="Lipzen A."/>
            <person name="Riley R."/>
            <person name="Andreopoulos W."/>
            <person name="He G."/>
            <person name="Johnson J."/>
            <person name="Barry K.W."/>
            <person name="Grigoriev I.V."/>
            <person name="Nagy L."/>
            <person name="Hibbett D."/>
            <person name="Henrissat B."/>
            <person name="Matheny P.B."/>
            <person name="Labbe J."/>
            <person name="Martin F."/>
        </authorList>
    </citation>
    <scope>NUCLEOTIDE SEQUENCE</scope>
    <source>
        <strain evidence="1">FP105234-sp</strain>
    </source>
</reference>
<keyword evidence="2" id="KW-1185">Reference proteome</keyword>
<dbReference type="EMBL" id="MU276871">
    <property type="protein sequence ID" value="KAI0037545.1"/>
    <property type="molecule type" value="Genomic_DNA"/>
</dbReference>
<dbReference type="Proteomes" id="UP000814033">
    <property type="component" value="Unassembled WGS sequence"/>
</dbReference>
<gene>
    <name evidence="1" type="ORF">FA95DRAFT_1614104</name>
</gene>
<accession>A0ACB8R183</accession>
<protein>
    <submittedName>
        <fullName evidence="1">Uncharacterized protein</fullName>
    </submittedName>
</protein>
<evidence type="ECO:0000313" key="2">
    <source>
        <dbReference type="Proteomes" id="UP000814033"/>
    </source>
</evidence>
<evidence type="ECO:0000313" key="1">
    <source>
        <dbReference type="EMBL" id="KAI0037545.1"/>
    </source>
</evidence>
<comment type="caution">
    <text evidence="1">The sequence shown here is derived from an EMBL/GenBank/DDBJ whole genome shotgun (WGS) entry which is preliminary data.</text>
</comment>
<name>A0ACB8R183_9AGAM</name>
<sequence>MSTEIVEYYIRLLGTRFLTSSSTVASASLTPLRPARARAQLTVAVPDDKVDLSLKRDQLTDHHKPSVYSFYSPSDPDYYKLAVSILIPLGEYFQIQDNHRDYAEDRVAVLVDPSYAADMNSSLFADKTTAWDVAHRVSSLLVQNSGDFAIKYLRGYHVGINMGFNYAESVKFALNS</sequence>